<evidence type="ECO:0000313" key="1">
    <source>
        <dbReference type="EMBL" id="AEL23998.1"/>
    </source>
</evidence>
<organism evidence="1 2">
    <name type="scientific">Cyclobacterium marinum (strain ATCC 25205 / DSM 745 / LMG 13164 / NCIMB 1802)</name>
    <name type="common">Flectobacillus marinus</name>
    <dbReference type="NCBI Taxonomy" id="880070"/>
    <lineage>
        <taxon>Bacteria</taxon>
        <taxon>Pseudomonadati</taxon>
        <taxon>Bacteroidota</taxon>
        <taxon>Cytophagia</taxon>
        <taxon>Cytophagales</taxon>
        <taxon>Cyclobacteriaceae</taxon>
        <taxon>Cyclobacterium</taxon>
    </lineage>
</organism>
<dbReference type="STRING" id="880070.Cycma_0216"/>
<evidence type="ECO:0000313" key="2">
    <source>
        <dbReference type="Proteomes" id="UP000001635"/>
    </source>
</evidence>
<name>G0J1Z2_CYCMS</name>
<reference evidence="2" key="1">
    <citation type="submission" date="2011-07" db="EMBL/GenBank/DDBJ databases">
        <title>The complete genome of Cyclobacterium marinum DSM 745.</title>
        <authorList>
            <person name="Lucas S."/>
            <person name="Han J."/>
            <person name="Lapidus A."/>
            <person name="Bruce D."/>
            <person name="Goodwin L."/>
            <person name="Pitluck S."/>
            <person name="Peters L."/>
            <person name="Kyrpides N."/>
            <person name="Mavromatis K."/>
            <person name="Ivanova N."/>
            <person name="Ovchinnikova G."/>
            <person name="Chertkov O."/>
            <person name="Detter J.C."/>
            <person name="Tapia R."/>
            <person name="Han C."/>
            <person name="Land M."/>
            <person name="Hauser L."/>
            <person name="Markowitz V."/>
            <person name="Cheng J.-F."/>
            <person name="Hugenholtz P."/>
            <person name="Woyke T."/>
            <person name="Wu D."/>
            <person name="Tindall B."/>
            <person name="Schuetze A."/>
            <person name="Brambilla E."/>
            <person name="Klenk H.-P."/>
            <person name="Eisen J.A."/>
        </authorList>
    </citation>
    <scope>NUCLEOTIDE SEQUENCE [LARGE SCALE GENOMIC DNA]</scope>
    <source>
        <strain evidence="2">ATCC 25205 / DSM 745 / LMG 13164 / NCIMB 1802</strain>
    </source>
</reference>
<dbReference type="KEGG" id="cmr:Cycma_0216"/>
<gene>
    <name evidence="1" type="ordered locus">Cycma_0216</name>
</gene>
<keyword evidence="2" id="KW-1185">Reference proteome</keyword>
<proteinExistence type="predicted"/>
<dbReference type="HOGENOM" id="CLU_2022904_0_0_10"/>
<accession>G0J1Z2</accession>
<protein>
    <submittedName>
        <fullName evidence="1">Uncharacterized protein</fullName>
    </submittedName>
</protein>
<sequence>MENIRPGVSNIDLIQGEDYIETITLIDQLTGDPFDISTADKIVLEIKEDLRSKSVIKLTLGNGLTIIGTNELKLLIHNSLTLKLSRQKYLYDILFGLETSTNPQYLIKGQINVINSISRITP</sequence>
<dbReference type="Proteomes" id="UP000001635">
    <property type="component" value="Chromosome"/>
</dbReference>
<dbReference type="EMBL" id="CP002955">
    <property type="protein sequence ID" value="AEL23998.1"/>
    <property type="molecule type" value="Genomic_DNA"/>
</dbReference>
<dbReference type="AlphaFoldDB" id="G0J1Z2"/>
<dbReference type="RefSeq" id="WP_014018297.1">
    <property type="nucleotide sequence ID" value="NC_015914.1"/>
</dbReference>